<reference evidence="9 10" key="1">
    <citation type="submission" date="2019-03" db="EMBL/GenBank/DDBJ databases">
        <title>Genomic Encyclopedia of Type Strains, Phase IV (KMG-IV): sequencing the most valuable type-strain genomes for metagenomic binning, comparative biology and taxonomic classification.</title>
        <authorList>
            <person name="Goeker M."/>
        </authorList>
    </citation>
    <scope>NUCLEOTIDE SEQUENCE [LARGE SCALE GENOMIC DNA]</scope>
    <source>
        <strain evidence="9 10">DSM 19580</strain>
    </source>
</reference>
<sequence length="212" mass="22856">MFESVGVINVWTYLAGLVFIIILPGPNSLYVLRTAAARGVKAGYIAASGVFLGDAMLIFCAYIGVASLINTTPLLFTLVRSLGALYLFYLGAGLIYQSLRTTPAPSAAVVAPRENIISKSLTLSLTNPKAILFYVSFFVQFIDFGYAHTWLSFTVLALILEGVSFSYLTLIIFSGTLLARFFQRKRGLAKIGNSLVGMVFLGFAARLAAAVL</sequence>
<evidence type="ECO:0000256" key="7">
    <source>
        <dbReference type="ARBA" id="ARBA00048489"/>
    </source>
</evidence>
<dbReference type="InterPro" id="IPR001123">
    <property type="entry name" value="LeuE-type"/>
</dbReference>
<evidence type="ECO:0000256" key="1">
    <source>
        <dbReference type="ARBA" id="ARBA00004651"/>
    </source>
</evidence>
<dbReference type="PIRSF" id="PIRSF006324">
    <property type="entry name" value="LeuE"/>
    <property type="match status" value="1"/>
</dbReference>
<gene>
    <name evidence="9" type="ORF">EDC52_101619</name>
</gene>
<dbReference type="AlphaFoldDB" id="A0A4R3Z881"/>
<evidence type="ECO:0000256" key="8">
    <source>
        <dbReference type="SAM" id="Phobius"/>
    </source>
</evidence>
<feature type="transmembrane region" description="Helical" evidence="8">
    <location>
        <begin position="155"/>
        <end position="179"/>
    </location>
</feature>
<feature type="transmembrane region" description="Helical" evidence="8">
    <location>
        <begin position="131"/>
        <end position="149"/>
    </location>
</feature>
<evidence type="ECO:0000256" key="5">
    <source>
        <dbReference type="ARBA" id="ARBA00022989"/>
    </source>
</evidence>
<dbReference type="GO" id="GO:0015190">
    <property type="term" value="F:L-leucine transmembrane transporter activity"/>
    <property type="evidence" value="ECO:0007669"/>
    <property type="project" value="TreeGrafter"/>
</dbReference>
<keyword evidence="10" id="KW-1185">Reference proteome</keyword>
<evidence type="ECO:0000313" key="10">
    <source>
        <dbReference type="Proteomes" id="UP000295719"/>
    </source>
</evidence>
<evidence type="ECO:0000313" key="9">
    <source>
        <dbReference type="EMBL" id="TCW00270.1"/>
    </source>
</evidence>
<dbReference type="OrthoDB" id="9784202at2"/>
<dbReference type="Proteomes" id="UP000295719">
    <property type="component" value="Unassembled WGS sequence"/>
</dbReference>
<keyword evidence="4 8" id="KW-0812">Transmembrane</keyword>
<dbReference type="Pfam" id="PF01810">
    <property type="entry name" value="LysE"/>
    <property type="match status" value="1"/>
</dbReference>
<keyword evidence="5 8" id="KW-1133">Transmembrane helix</keyword>
<name>A0A4R3Z881_9GAMM</name>
<evidence type="ECO:0000256" key="2">
    <source>
        <dbReference type="ARBA" id="ARBA00007928"/>
    </source>
</evidence>
<keyword evidence="6 8" id="KW-0472">Membrane</keyword>
<feature type="transmembrane region" description="Helical" evidence="8">
    <location>
        <begin position="44"/>
        <end position="69"/>
    </location>
</feature>
<protein>
    <submittedName>
        <fullName evidence="9">Leucine efflux protein</fullName>
    </submittedName>
</protein>
<proteinExistence type="inferred from homology"/>
<dbReference type="GO" id="GO:0005886">
    <property type="term" value="C:plasma membrane"/>
    <property type="evidence" value="ECO:0007669"/>
    <property type="project" value="UniProtKB-SubCell"/>
</dbReference>
<feature type="transmembrane region" description="Helical" evidence="8">
    <location>
        <begin position="12"/>
        <end position="32"/>
    </location>
</feature>
<evidence type="ECO:0000256" key="4">
    <source>
        <dbReference type="ARBA" id="ARBA00022692"/>
    </source>
</evidence>
<accession>A0A4R3Z881</accession>
<organism evidence="9 10">
    <name type="scientific">Biostraticola tofi</name>
    <dbReference type="NCBI Taxonomy" id="466109"/>
    <lineage>
        <taxon>Bacteria</taxon>
        <taxon>Pseudomonadati</taxon>
        <taxon>Pseudomonadota</taxon>
        <taxon>Gammaproteobacteria</taxon>
        <taxon>Enterobacterales</taxon>
        <taxon>Bruguierivoracaceae</taxon>
        <taxon>Biostraticola</taxon>
    </lineage>
</organism>
<dbReference type="PANTHER" id="PTHR30086:SF15">
    <property type="entry name" value="LEUCINE EFFLUX PROTEIN"/>
    <property type="match status" value="1"/>
</dbReference>
<comment type="catalytic activity">
    <reaction evidence="7">
        <text>L-leucine(in) + H(+)(out) = L-leucine(out) + H(+)(in)</text>
        <dbReference type="Rhea" id="RHEA:28731"/>
        <dbReference type="ChEBI" id="CHEBI:15378"/>
        <dbReference type="ChEBI" id="CHEBI:57427"/>
    </reaction>
    <physiologicalReaction direction="left-to-right" evidence="7">
        <dbReference type="Rhea" id="RHEA:28732"/>
    </physiologicalReaction>
</comment>
<comment type="caution">
    <text evidence="9">The sequence shown here is derived from an EMBL/GenBank/DDBJ whole genome shotgun (WGS) entry which is preliminary data.</text>
</comment>
<comment type="subcellular location">
    <subcellularLocation>
        <location evidence="1">Cell membrane</location>
        <topology evidence="1">Multi-pass membrane protein</topology>
    </subcellularLocation>
</comment>
<dbReference type="NCBIfam" id="NF008201">
    <property type="entry name" value="PRK10958.1"/>
    <property type="match status" value="1"/>
</dbReference>
<dbReference type="RefSeq" id="WP_131863840.1">
    <property type="nucleotide sequence ID" value="NZ_SMCR01000001.1"/>
</dbReference>
<feature type="transmembrane region" description="Helical" evidence="8">
    <location>
        <begin position="75"/>
        <end position="96"/>
    </location>
</feature>
<dbReference type="EMBL" id="SMCR01000001">
    <property type="protein sequence ID" value="TCW00270.1"/>
    <property type="molecule type" value="Genomic_DNA"/>
</dbReference>
<evidence type="ECO:0000256" key="6">
    <source>
        <dbReference type="ARBA" id="ARBA00023136"/>
    </source>
</evidence>
<dbReference type="PANTHER" id="PTHR30086">
    <property type="entry name" value="ARGININE EXPORTER PROTEIN ARGO"/>
    <property type="match status" value="1"/>
</dbReference>
<comment type="similarity">
    <text evidence="2">Belongs to the Rht family.</text>
</comment>
<dbReference type="GO" id="GO:0015820">
    <property type="term" value="P:L-leucine transport"/>
    <property type="evidence" value="ECO:0007669"/>
    <property type="project" value="TreeGrafter"/>
</dbReference>
<feature type="transmembrane region" description="Helical" evidence="8">
    <location>
        <begin position="191"/>
        <end position="211"/>
    </location>
</feature>
<keyword evidence="3" id="KW-1003">Cell membrane</keyword>
<evidence type="ECO:0000256" key="3">
    <source>
        <dbReference type="ARBA" id="ARBA00022475"/>
    </source>
</evidence>